<dbReference type="Proteomes" id="UP001500967">
    <property type="component" value="Unassembled WGS sequence"/>
</dbReference>
<sequence>MTIPVGPSAGSPVSANDVDRTLLASYGDYLSAQRAVDYLSDQKFPVEHTTIIGSDLRLVEQVIGRMTFGKAAAAGAGSGAWFGLFFGLLLGLFSDDSFGSWIALILTAIVIGAVWGAIFGLVAHSLTGGQRDFASRSSLAAGRYDVLVSSAHLGDAQRLLEGMR</sequence>
<name>A0ABP3D0A3_9ACTN</name>
<accession>A0ABP3D0A3</accession>
<feature type="transmembrane region" description="Helical" evidence="1">
    <location>
        <begin position="71"/>
        <end position="93"/>
    </location>
</feature>
<dbReference type="RefSeq" id="WP_344646700.1">
    <property type="nucleotide sequence ID" value="NZ_BAAAGX010000001.1"/>
</dbReference>
<evidence type="ECO:0000259" key="2">
    <source>
        <dbReference type="Pfam" id="PF11181"/>
    </source>
</evidence>
<evidence type="ECO:0000313" key="3">
    <source>
        <dbReference type="EMBL" id="GAA0219492.1"/>
    </source>
</evidence>
<dbReference type="Pfam" id="PF11181">
    <property type="entry name" value="YflT"/>
    <property type="match status" value="1"/>
</dbReference>
<keyword evidence="1" id="KW-0472">Membrane</keyword>
<keyword evidence="1" id="KW-1133">Transmembrane helix</keyword>
<reference evidence="4" key="1">
    <citation type="journal article" date="2019" name="Int. J. Syst. Evol. Microbiol.">
        <title>The Global Catalogue of Microorganisms (GCM) 10K type strain sequencing project: providing services to taxonomists for standard genome sequencing and annotation.</title>
        <authorList>
            <consortium name="The Broad Institute Genomics Platform"/>
            <consortium name="The Broad Institute Genome Sequencing Center for Infectious Disease"/>
            <person name="Wu L."/>
            <person name="Ma J."/>
        </authorList>
    </citation>
    <scope>NUCLEOTIDE SEQUENCE [LARGE SCALE GENOMIC DNA]</scope>
    <source>
        <strain evidence="4">JCM 10425</strain>
    </source>
</reference>
<proteinExistence type="predicted"/>
<dbReference type="EMBL" id="BAAAGX010000001">
    <property type="protein sequence ID" value="GAA0219492.1"/>
    <property type="molecule type" value="Genomic_DNA"/>
</dbReference>
<feature type="domain" description="General stress protein 17M-like" evidence="2">
    <location>
        <begin position="22"/>
        <end position="90"/>
    </location>
</feature>
<organism evidence="3 4">
    <name type="scientific">Cryptosporangium japonicum</name>
    <dbReference type="NCBI Taxonomy" id="80872"/>
    <lineage>
        <taxon>Bacteria</taxon>
        <taxon>Bacillati</taxon>
        <taxon>Actinomycetota</taxon>
        <taxon>Actinomycetes</taxon>
        <taxon>Cryptosporangiales</taxon>
        <taxon>Cryptosporangiaceae</taxon>
        <taxon>Cryptosporangium</taxon>
    </lineage>
</organism>
<evidence type="ECO:0000256" key="1">
    <source>
        <dbReference type="SAM" id="Phobius"/>
    </source>
</evidence>
<gene>
    <name evidence="3" type="ORF">GCM10009539_01080</name>
</gene>
<evidence type="ECO:0000313" key="4">
    <source>
        <dbReference type="Proteomes" id="UP001500967"/>
    </source>
</evidence>
<feature type="transmembrane region" description="Helical" evidence="1">
    <location>
        <begin position="99"/>
        <end position="123"/>
    </location>
</feature>
<keyword evidence="1" id="KW-0812">Transmembrane</keyword>
<keyword evidence="4" id="KW-1185">Reference proteome</keyword>
<protein>
    <recommendedName>
        <fullName evidence="2">General stress protein 17M-like domain-containing protein</fullName>
    </recommendedName>
</protein>
<comment type="caution">
    <text evidence="3">The sequence shown here is derived from an EMBL/GenBank/DDBJ whole genome shotgun (WGS) entry which is preliminary data.</text>
</comment>
<dbReference type="InterPro" id="IPR025889">
    <property type="entry name" value="GSP17M-like_dom"/>
</dbReference>